<organism evidence="8 9">
    <name type="scientific">Olea europaea subsp. europaea</name>
    <dbReference type="NCBI Taxonomy" id="158383"/>
    <lineage>
        <taxon>Eukaryota</taxon>
        <taxon>Viridiplantae</taxon>
        <taxon>Streptophyta</taxon>
        <taxon>Embryophyta</taxon>
        <taxon>Tracheophyta</taxon>
        <taxon>Spermatophyta</taxon>
        <taxon>Magnoliopsida</taxon>
        <taxon>eudicotyledons</taxon>
        <taxon>Gunneridae</taxon>
        <taxon>Pentapetalae</taxon>
        <taxon>asterids</taxon>
        <taxon>lamiids</taxon>
        <taxon>Lamiales</taxon>
        <taxon>Oleaceae</taxon>
        <taxon>Oleeae</taxon>
        <taxon>Olea</taxon>
    </lineage>
</organism>
<dbReference type="InterPro" id="IPR009057">
    <property type="entry name" value="Homeodomain-like_sf"/>
</dbReference>
<dbReference type="PANTHER" id="PTHR45614">
    <property type="entry name" value="MYB PROTEIN-RELATED"/>
    <property type="match status" value="1"/>
</dbReference>
<dbReference type="Proteomes" id="UP000594638">
    <property type="component" value="Unassembled WGS sequence"/>
</dbReference>
<dbReference type="InterPro" id="IPR017930">
    <property type="entry name" value="Myb_dom"/>
</dbReference>
<gene>
    <name evidence="8" type="ORF">OLEA9_A007838</name>
</gene>
<dbReference type="SMART" id="SM00717">
    <property type="entry name" value="SANT"/>
    <property type="match status" value="2"/>
</dbReference>
<dbReference type="PANTHER" id="PTHR45614:SF218">
    <property type="entry name" value="TRANSCRIPTION FACTOR MYB119-RELATED"/>
    <property type="match status" value="1"/>
</dbReference>
<dbReference type="Pfam" id="PF00249">
    <property type="entry name" value="Myb_DNA-binding"/>
    <property type="match status" value="2"/>
</dbReference>
<proteinExistence type="predicted"/>
<evidence type="ECO:0000256" key="2">
    <source>
        <dbReference type="ARBA" id="ARBA00022737"/>
    </source>
</evidence>
<dbReference type="InterPro" id="IPR050560">
    <property type="entry name" value="MYB_TF"/>
</dbReference>
<evidence type="ECO:0000256" key="4">
    <source>
        <dbReference type="ARBA" id="ARBA00023242"/>
    </source>
</evidence>
<accession>A0A8S0S1I9</accession>
<evidence type="ECO:0000313" key="9">
    <source>
        <dbReference type="Proteomes" id="UP000594638"/>
    </source>
</evidence>
<dbReference type="SUPFAM" id="SSF46689">
    <property type="entry name" value="Homeodomain-like"/>
    <property type="match status" value="1"/>
</dbReference>
<feature type="region of interest" description="Disordered" evidence="5">
    <location>
        <begin position="102"/>
        <end position="127"/>
    </location>
</feature>
<keyword evidence="9" id="KW-1185">Reference proteome</keyword>
<evidence type="ECO:0000259" key="6">
    <source>
        <dbReference type="PROSITE" id="PS50090"/>
    </source>
</evidence>
<keyword evidence="3" id="KW-0238">DNA-binding</keyword>
<feature type="domain" description="Myb-like" evidence="6">
    <location>
        <begin position="173"/>
        <end position="218"/>
    </location>
</feature>
<evidence type="ECO:0000256" key="5">
    <source>
        <dbReference type="SAM" id="MobiDB-lite"/>
    </source>
</evidence>
<evidence type="ECO:0000259" key="7">
    <source>
        <dbReference type="PROSITE" id="PS51294"/>
    </source>
</evidence>
<keyword evidence="2" id="KW-0677">Repeat</keyword>
<feature type="domain" description="HTH myb-type" evidence="7">
    <location>
        <begin position="126"/>
        <end position="172"/>
    </location>
</feature>
<comment type="subcellular location">
    <subcellularLocation>
        <location evidence="1">Nucleus</location>
    </subcellularLocation>
</comment>
<dbReference type="OrthoDB" id="2143914at2759"/>
<sequence length="218" mass="25043">MPKNRDASLSQLGRVRDMVCTPCPQTAYKCLKIKWRPYHDQASPRSGQHTVPKNFLEMLENQAASMPSREASPSTYTTGEPCFIEGLQHEKQTLGENLSVNVIPAPVNPDRKEKRENSSSSGYQIKDQWTGEEDRGLISLVHQLGLRKWAVIAEEMVGRVGKLCRARWNNRLHPHIKKDILTDDEERRLIQAHERLENRWAEIAKYIPGRTKNSIKNH</sequence>
<dbReference type="GO" id="GO:0000978">
    <property type="term" value="F:RNA polymerase II cis-regulatory region sequence-specific DNA binding"/>
    <property type="evidence" value="ECO:0007669"/>
    <property type="project" value="TreeGrafter"/>
</dbReference>
<dbReference type="PROSITE" id="PS51294">
    <property type="entry name" value="HTH_MYB"/>
    <property type="match status" value="2"/>
</dbReference>
<dbReference type="GO" id="GO:0000981">
    <property type="term" value="F:DNA-binding transcription factor activity, RNA polymerase II-specific"/>
    <property type="evidence" value="ECO:0007669"/>
    <property type="project" value="TreeGrafter"/>
</dbReference>
<feature type="domain" description="HTH myb-type" evidence="7">
    <location>
        <begin position="173"/>
        <end position="218"/>
    </location>
</feature>
<protein>
    <submittedName>
        <fullName evidence="8">Transcription factor MYB119-like</fullName>
    </submittedName>
</protein>
<dbReference type="CDD" id="cd00167">
    <property type="entry name" value="SANT"/>
    <property type="match status" value="2"/>
</dbReference>
<evidence type="ECO:0000313" key="8">
    <source>
        <dbReference type="EMBL" id="CAA2985518.1"/>
    </source>
</evidence>
<dbReference type="GO" id="GO:0005634">
    <property type="term" value="C:nucleus"/>
    <property type="evidence" value="ECO:0007669"/>
    <property type="project" value="UniProtKB-SubCell"/>
</dbReference>
<comment type="caution">
    <text evidence="8">The sequence shown here is derived from an EMBL/GenBank/DDBJ whole genome shotgun (WGS) entry which is preliminary data.</text>
</comment>
<dbReference type="PROSITE" id="PS50090">
    <property type="entry name" value="MYB_LIKE"/>
    <property type="match status" value="2"/>
</dbReference>
<feature type="domain" description="Myb-like" evidence="6">
    <location>
        <begin position="126"/>
        <end position="172"/>
    </location>
</feature>
<dbReference type="FunFam" id="1.10.10.60:FF:000010">
    <property type="entry name" value="Transcriptional activator Myb isoform A"/>
    <property type="match status" value="1"/>
</dbReference>
<name>A0A8S0S1I9_OLEEU</name>
<dbReference type="EMBL" id="CACTIH010003812">
    <property type="protein sequence ID" value="CAA2985518.1"/>
    <property type="molecule type" value="Genomic_DNA"/>
</dbReference>
<dbReference type="Gramene" id="OE9A007838T1">
    <property type="protein sequence ID" value="OE9A007838C1"/>
    <property type="gene ID" value="OE9A007838"/>
</dbReference>
<dbReference type="Gene3D" id="1.10.10.60">
    <property type="entry name" value="Homeodomain-like"/>
    <property type="match status" value="2"/>
</dbReference>
<dbReference type="AlphaFoldDB" id="A0A8S0S1I9"/>
<dbReference type="InterPro" id="IPR001005">
    <property type="entry name" value="SANT/Myb"/>
</dbReference>
<evidence type="ECO:0000256" key="3">
    <source>
        <dbReference type="ARBA" id="ARBA00023125"/>
    </source>
</evidence>
<evidence type="ECO:0000256" key="1">
    <source>
        <dbReference type="ARBA" id="ARBA00004123"/>
    </source>
</evidence>
<reference evidence="8 9" key="1">
    <citation type="submission" date="2019-12" db="EMBL/GenBank/DDBJ databases">
        <authorList>
            <person name="Alioto T."/>
            <person name="Alioto T."/>
            <person name="Gomez Garrido J."/>
        </authorList>
    </citation>
    <scope>NUCLEOTIDE SEQUENCE [LARGE SCALE GENOMIC DNA]</scope>
</reference>
<keyword evidence="4" id="KW-0539">Nucleus</keyword>